<proteinExistence type="predicted"/>
<dbReference type="EMBL" id="GEZM01093950">
    <property type="protein sequence ID" value="JAV56058.1"/>
    <property type="molecule type" value="Transcribed_RNA"/>
</dbReference>
<evidence type="ECO:0000313" key="1">
    <source>
        <dbReference type="EMBL" id="JAV56058.1"/>
    </source>
</evidence>
<protein>
    <submittedName>
        <fullName evidence="1">Uncharacterized protein</fullName>
    </submittedName>
</protein>
<dbReference type="AlphaFoldDB" id="A0A1Y1K6I1"/>
<name>A0A1Y1K6I1_PHOPY</name>
<accession>A0A1Y1K6I1</accession>
<organism evidence="1">
    <name type="scientific">Photinus pyralis</name>
    <name type="common">Common eastern firefly</name>
    <name type="synonym">Lampyris pyralis</name>
    <dbReference type="NCBI Taxonomy" id="7054"/>
    <lineage>
        <taxon>Eukaryota</taxon>
        <taxon>Metazoa</taxon>
        <taxon>Ecdysozoa</taxon>
        <taxon>Arthropoda</taxon>
        <taxon>Hexapoda</taxon>
        <taxon>Insecta</taxon>
        <taxon>Pterygota</taxon>
        <taxon>Neoptera</taxon>
        <taxon>Endopterygota</taxon>
        <taxon>Coleoptera</taxon>
        <taxon>Polyphaga</taxon>
        <taxon>Elateriformia</taxon>
        <taxon>Elateroidea</taxon>
        <taxon>Lampyridae</taxon>
        <taxon>Lampyrinae</taxon>
        <taxon>Photinus</taxon>
    </lineage>
</organism>
<reference evidence="1" key="1">
    <citation type="journal article" date="2016" name="Sci. Rep.">
        <title>Molecular characterization of firefly nuptial gifts: a multi-omics approach sheds light on postcopulatory sexual selection.</title>
        <authorList>
            <person name="Al-Wathiqui N."/>
            <person name="Fallon T.R."/>
            <person name="South A."/>
            <person name="Weng J.K."/>
            <person name="Lewis S.M."/>
        </authorList>
    </citation>
    <scope>NUCLEOTIDE SEQUENCE</scope>
</reference>
<sequence>MYHRLRRKCKYNPREYKSWRAYDRVMNRKCTIYRRKLIANGKLTDTLKMNAAERLFALLPGYLQWAKIWALEDWRERNRKEKDRLYQLQKRRREFVERALRSRDTDRLIICFLKKPLVLQKIFAESEDFRPAIKVLLGQRITNYVVRLVEVLRESSTFQTRAEEFLQKGRRMPSFVPTFEAVHRDSPFVDARHPRLPLMYRKQLNRLMSSKKVVEAMVCAVRCKWNYLHYNEATIFR</sequence>
<dbReference type="EMBL" id="GEZM01093949">
    <property type="protein sequence ID" value="JAV56059.1"/>
    <property type="molecule type" value="Transcribed_RNA"/>
</dbReference>